<dbReference type="AlphaFoldDB" id="A0A1I7YIQ5"/>
<dbReference type="PANTHER" id="PTHR47027">
    <property type="entry name" value="REVERSE TRANSCRIPTASE DOMAIN-CONTAINING PROTEIN"/>
    <property type="match status" value="1"/>
</dbReference>
<keyword evidence="1" id="KW-1185">Reference proteome</keyword>
<reference evidence="2" key="1">
    <citation type="submission" date="2016-11" db="UniProtKB">
        <authorList>
            <consortium name="WormBaseParasite"/>
        </authorList>
    </citation>
    <scope>IDENTIFICATION</scope>
</reference>
<name>A0A1I7YIQ5_9BILA</name>
<evidence type="ECO:0000313" key="2">
    <source>
        <dbReference type="WBParaSite" id="L893_g16787.t1"/>
    </source>
</evidence>
<organism evidence="1 2">
    <name type="scientific">Steinernema glaseri</name>
    <dbReference type="NCBI Taxonomy" id="37863"/>
    <lineage>
        <taxon>Eukaryota</taxon>
        <taxon>Metazoa</taxon>
        <taxon>Ecdysozoa</taxon>
        <taxon>Nematoda</taxon>
        <taxon>Chromadorea</taxon>
        <taxon>Rhabditida</taxon>
        <taxon>Tylenchina</taxon>
        <taxon>Panagrolaimomorpha</taxon>
        <taxon>Strongyloidoidea</taxon>
        <taxon>Steinernematidae</taxon>
        <taxon>Steinernema</taxon>
    </lineage>
</organism>
<accession>A0A1I7YIQ5</accession>
<protein>
    <submittedName>
        <fullName evidence="2">Endonuclease-reverse transcriptase</fullName>
    </submittedName>
</protein>
<dbReference type="WBParaSite" id="L893_g16787.t1">
    <property type="protein sequence ID" value="L893_g16787.t1"/>
    <property type="gene ID" value="L893_g16787"/>
</dbReference>
<evidence type="ECO:0000313" key="1">
    <source>
        <dbReference type="Proteomes" id="UP000095287"/>
    </source>
</evidence>
<dbReference type="Proteomes" id="UP000095287">
    <property type="component" value="Unplaced"/>
</dbReference>
<dbReference type="PANTHER" id="PTHR47027:SF20">
    <property type="entry name" value="REVERSE TRANSCRIPTASE-LIKE PROTEIN WITH RNA-DIRECTED DNA POLYMERASE DOMAIN"/>
    <property type="match status" value="1"/>
</dbReference>
<proteinExistence type="predicted"/>
<sequence>MSLKEQSRRFGLKINSSKTKLMGTKKASILLNGNEVEQVKSFNYLGQEIRLPRDHSNEVSRRIRCGWNVFKQYKSVLTNRTVNKRWKRRLFNMCILPAMLYGAETWALTEAAQKKLAAAQRRMERRMTGVRLLDRRTNEWLRSVTKVQDILQTAKRRKWIHAWKIANEEDEKWSKIIMEWRPPKTRPPGRPRTRWRDEITKKLKTDAWQTKAKRVAFEQWLEIGIR</sequence>